<reference evidence="13" key="1">
    <citation type="submission" date="2017-05" db="EMBL/GenBank/DDBJ databases">
        <authorList>
            <person name="Kirkegaard R."/>
            <person name="Mcilroy J S."/>
        </authorList>
    </citation>
    <scope>NUCLEOTIDE SEQUENCE [LARGE SCALE GENOMIC DNA]</scope>
</reference>
<proteinExistence type="inferred from homology"/>
<dbReference type="GO" id="GO:0005737">
    <property type="term" value="C:cytoplasm"/>
    <property type="evidence" value="ECO:0007669"/>
    <property type="project" value="UniProtKB-SubCell"/>
</dbReference>
<dbReference type="GO" id="GO:0003677">
    <property type="term" value="F:DNA binding"/>
    <property type="evidence" value="ECO:0007669"/>
    <property type="project" value="UniProtKB-UniRule"/>
</dbReference>
<comment type="similarity">
    <text evidence="2 9">Belongs to the type II topoisomerase GyrA/ParC subunit family.</text>
</comment>
<feature type="domain" description="Topo IIA-type catalytic" evidence="11">
    <location>
        <begin position="33"/>
        <end position="502"/>
    </location>
</feature>
<keyword evidence="7 9" id="KW-0413">Isomerase</keyword>
<dbReference type="GO" id="GO:0006261">
    <property type="term" value="P:DNA-templated DNA replication"/>
    <property type="evidence" value="ECO:0007669"/>
    <property type="project" value="UniProtKB-UniRule"/>
</dbReference>
<dbReference type="FunFam" id="3.90.199.10:FF:000001">
    <property type="entry name" value="DNA gyrase subunit A"/>
    <property type="match status" value="1"/>
</dbReference>
<evidence type="ECO:0000256" key="3">
    <source>
        <dbReference type="ARBA" id="ARBA00022741"/>
    </source>
</evidence>
<feature type="active site" description="O-(5'-phospho-DNA)-tyrosine intermediate" evidence="9 10">
    <location>
        <position position="121"/>
    </location>
</feature>
<dbReference type="GO" id="GO:0034335">
    <property type="term" value="F:DNA negative supercoiling activity"/>
    <property type="evidence" value="ECO:0007669"/>
    <property type="project" value="UniProtKB-ARBA"/>
</dbReference>
<evidence type="ECO:0000313" key="12">
    <source>
        <dbReference type="EMBL" id="SMX55037.1"/>
    </source>
</evidence>
<dbReference type="HAMAP" id="MF_01897">
    <property type="entry name" value="GyrA"/>
    <property type="match status" value="1"/>
</dbReference>
<dbReference type="SMART" id="SM00434">
    <property type="entry name" value="TOP4c"/>
    <property type="match status" value="1"/>
</dbReference>
<comment type="subcellular location">
    <subcellularLocation>
        <location evidence="9">Cytoplasm</location>
    </subcellularLocation>
</comment>
<keyword evidence="13" id="KW-1185">Reference proteome</keyword>
<dbReference type="Gene3D" id="3.90.199.10">
    <property type="entry name" value="Topoisomerase II, domain 5"/>
    <property type="match status" value="1"/>
</dbReference>
<dbReference type="EC" id="5.6.2.2" evidence="9"/>
<dbReference type="SUPFAM" id="SSF56719">
    <property type="entry name" value="Type II DNA topoisomerase"/>
    <property type="match status" value="1"/>
</dbReference>
<dbReference type="InterPro" id="IPR006691">
    <property type="entry name" value="GyrA/parC_rep"/>
</dbReference>
<dbReference type="PROSITE" id="PS52040">
    <property type="entry name" value="TOPO_IIA"/>
    <property type="match status" value="1"/>
</dbReference>
<dbReference type="FunFam" id="3.30.1360.40:FF:000002">
    <property type="entry name" value="DNA gyrase subunit A"/>
    <property type="match status" value="1"/>
</dbReference>
<dbReference type="GO" id="GO:0005524">
    <property type="term" value="F:ATP binding"/>
    <property type="evidence" value="ECO:0007669"/>
    <property type="project" value="UniProtKB-UniRule"/>
</dbReference>
<comment type="miscellaneous">
    <text evidence="9">Few gyrases are as efficient as E.coli at forming negative supercoils. Not all organisms have 2 type II topoisomerases; in organisms with a single type II topoisomerase this enzyme also has to decatenate newly replicated chromosomes.</text>
</comment>
<keyword evidence="4 9" id="KW-0067">ATP-binding</keyword>
<evidence type="ECO:0000256" key="7">
    <source>
        <dbReference type="ARBA" id="ARBA00023235"/>
    </source>
</evidence>
<evidence type="ECO:0000256" key="5">
    <source>
        <dbReference type="ARBA" id="ARBA00023029"/>
    </source>
</evidence>
<dbReference type="Gene3D" id="3.30.1360.40">
    <property type="match status" value="1"/>
</dbReference>
<dbReference type="InterPro" id="IPR050220">
    <property type="entry name" value="Type_II_DNA_Topoisomerases"/>
</dbReference>
<dbReference type="SUPFAM" id="SSF101904">
    <property type="entry name" value="GyrA/ParC C-terminal domain-like"/>
    <property type="match status" value="1"/>
</dbReference>
<dbReference type="CDD" id="cd00187">
    <property type="entry name" value="TOP4c"/>
    <property type="match status" value="1"/>
</dbReference>
<sequence>MSEIGSVQQVDIDNEMREAYLDYAMSVIVARALPDVRDGLKPVHRRILYAMRDMGIRSSTAYKKSARIVGEVLGKYHPHGDMAVYDAMARMAQDFSLRYTLVDGQGNFGSIDGDSPAAMRYTEARLTKMAEELLIDLDKETVNFVENFDGSLQEPEVLPARLPNLLLNGSSGIAVGMATNVPPHNLVELVNALNYLIDHYDDMDEVSVEDLMQFLPGPDFPTGGIIVGDEGIRQAYSTGRGRIVMRGTATIEEVSGGRYTIKITEIPYQLNKTTLIERIAELVREGRLDSISDMRDESDRNGMRIVIELKKNSQPKRVLNQLYKYTPLQSTFGAQILALIDGEPRLLTLKRALQAYLEHRQEVITRRSEYELNKAKHRAHILDGLLIALANLDDVIQTIRESEDADIAKERLMTRFNLSEIQSQAILDMQLRRLAALERQKIMDEHKEVMDLIAYLEDLLANPKKILDIISADLDEIAKNYGDERRTLIAPDATSDLSEESLVKKEEVFVSITQKGYVKRVSENTYRSQARGGRGVIGQSMRAEDEVKFFLRCHTLSTLLFFSDKGKVYSEKVWQLPEESRTGRGIAINNIINIGANEKITAVVPVVSFEAAAYCTMATRQGRVKRVELSQFQAVRPSGLIAISLEEDDQLGWVNLTSGKDELIFVTRDGSALRYSETEIRVMGRTAKGVIGIRMRPGDAMADLEVVEPDGYLLVVTEKGFGKRTPLKEYSPKGRGTMGIATINKNAHKIIGKIAEARVVKEKDDISIISSHGIVIRFAVADISIQGRATRGVKVMQLEEGDTVAALARIPDLTSKE</sequence>
<dbReference type="InterPro" id="IPR013760">
    <property type="entry name" value="Topo_IIA-like_dom_sf"/>
</dbReference>
<accession>A0A1Y6K891</accession>
<dbReference type="InterPro" id="IPR002205">
    <property type="entry name" value="Topo_IIA_dom_A"/>
</dbReference>
<evidence type="ECO:0000256" key="10">
    <source>
        <dbReference type="PROSITE-ProRule" id="PRU01384"/>
    </source>
</evidence>
<gene>
    <name evidence="9 12" type="primary">gyrA</name>
    <name evidence="12" type="ORF">CFX1CAM_1972</name>
</gene>
<organism evidence="12 13">
    <name type="scientific">Candidatus Brevifilum fermentans</name>
    <dbReference type="NCBI Taxonomy" id="1986204"/>
    <lineage>
        <taxon>Bacteria</taxon>
        <taxon>Bacillati</taxon>
        <taxon>Chloroflexota</taxon>
        <taxon>Anaerolineae</taxon>
        <taxon>Anaerolineales</taxon>
        <taxon>Anaerolineaceae</taxon>
        <taxon>Candidatus Brevifilum</taxon>
    </lineage>
</organism>
<feature type="short sequence motif" description="GyrA-box" evidence="9">
    <location>
        <begin position="529"/>
        <end position="535"/>
    </location>
</feature>
<dbReference type="Gene3D" id="2.120.10.90">
    <property type="entry name" value="DNA gyrase/topoisomerase IV, subunit A, C-terminal"/>
    <property type="match status" value="1"/>
</dbReference>
<dbReference type="FunFam" id="1.10.268.10:FF:000001">
    <property type="entry name" value="DNA gyrase subunit A"/>
    <property type="match status" value="1"/>
</dbReference>
<dbReference type="RefSeq" id="WP_087862833.1">
    <property type="nucleotide sequence ID" value="NZ_LT859958.1"/>
</dbReference>
<dbReference type="OrthoDB" id="9806486at2"/>
<dbReference type="InterPro" id="IPR013757">
    <property type="entry name" value="Topo_IIA_A_a_sf"/>
</dbReference>
<keyword evidence="3 9" id="KW-0547">Nucleotide-binding</keyword>
<evidence type="ECO:0000256" key="6">
    <source>
        <dbReference type="ARBA" id="ARBA00023125"/>
    </source>
</evidence>
<comment type="subunit">
    <text evidence="8">Heterotetramer composed of ParC and ParE.</text>
</comment>
<dbReference type="NCBIfam" id="NF004044">
    <property type="entry name" value="PRK05561.1"/>
    <property type="match status" value="1"/>
</dbReference>
<dbReference type="Proteomes" id="UP000195514">
    <property type="component" value="Chromosome I"/>
</dbReference>
<dbReference type="InterPro" id="IPR013758">
    <property type="entry name" value="Topo_IIA_A/C_ab"/>
</dbReference>
<evidence type="ECO:0000256" key="2">
    <source>
        <dbReference type="ARBA" id="ARBA00008263"/>
    </source>
</evidence>
<dbReference type="PANTHER" id="PTHR43493">
    <property type="entry name" value="DNA GYRASE/TOPOISOMERASE SUBUNIT A"/>
    <property type="match status" value="1"/>
</dbReference>
<evidence type="ECO:0000256" key="1">
    <source>
        <dbReference type="ARBA" id="ARBA00000185"/>
    </source>
</evidence>
<dbReference type="AlphaFoldDB" id="A0A1Y6K891"/>
<comment type="subunit">
    <text evidence="9">Heterotetramer, composed of two GyrA and two GyrB chains. In the heterotetramer, GyrA contains the active site tyrosine that forms a transient covalent intermediate with DNA, while GyrB binds cofactors and catalyzes ATP hydrolysis.</text>
</comment>
<evidence type="ECO:0000256" key="8">
    <source>
        <dbReference type="ARBA" id="ARBA00063644"/>
    </source>
</evidence>
<dbReference type="NCBIfam" id="TIGR01063">
    <property type="entry name" value="gyrA"/>
    <property type="match status" value="1"/>
</dbReference>
<dbReference type="Gene3D" id="1.10.268.10">
    <property type="entry name" value="Topoisomerase, domain 3"/>
    <property type="match status" value="1"/>
</dbReference>
<keyword evidence="9" id="KW-0963">Cytoplasm</keyword>
<evidence type="ECO:0000256" key="4">
    <source>
        <dbReference type="ARBA" id="ARBA00022840"/>
    </source>
</evidence>
<evidence type="ECO:0000313" key="13">
    <source>
        <dbReference type="Proteomes" id="UP000195514"/>
    </source>
</evidence>
<dbReference type="GO" id="GO:0005694">
    <property type="term" value="C:chromosome"/>
    <property type="evidence" value="ECO:0007669"/>
    <property type="project" value="InterPro"/>
</dbReference>
<dbReference type="EMBL" id="LT859958">
    <property type="protein sequence ID" value="SMX55037.1"/>
    <property type="molecule type" value="Genomic_DNA"/>
</dbReference>
<dbReference type="KEGG" id="abat:CFX1CAM_1972"/>
<evidence type="ECO:0000259" key="11">
    <source>
        <dbReference type="PROSITE" id="PS52040"/>
    </source>
</evidence>
<dbReference type="Pfam" id="PF00521">
    <property type="entry name" value="DNA_topoisoIV"/>
    <property type="match status" value="1"/>
</dbReference>
<dbReference type="GO" id="GO:0009330">
    <property type="term" value="C:DNA topoisomerase type II (double strand cut, ATP-hydrolyzing) complex"/>
    <property type="evidence" value="ECO:0007669"/>
    <property type="project" value="TreeGrafter"/>
</dbReference>
<protein>
    <recommendedName>
        <fullName evidence="9">DNA gyrase subunit A</fullName>
        <ecNumber evidence="9">5.6.2.2</ecNumber>
    </recommendedName>
</protein>
<dbReference type="NCBIfam" id="NF004043">
    <property type="entry name" value="PRK05560.1"/>
    <property type="match status" value="1"/>
</dbReference>
<comment type="function">
    <text evidence="9">A type II topoisomerase that negatively supercoils closed circular double-stranded (ds) DNA in an ATP-dependent manner to modulate DNA topology and maintain chromosomes in an underwound state. Negative supercoiling favors strand separation, and DNA replication, transcription, recombination and repair, all of which involve strand separation. Also able to catalyze the interconversion of other topological isomers of dsDNA rings, including catenanes and knotted rings. Type II topoisomerases break and join 2 DNA strands simultaneously in an ATP-dependent manner.</text>
</comment>
<evidence type="ECO:0000256" key="9">
    <source>
        <dbReference type="HAMAP-Rule" id="MF_01897"/>
    </source>
</evidence>
<dbReference type="PANTHER" id="PTHR43493:SF5">
    <property type="entry name" value="DNA GYRASE SUBUNIT A, CHLOROPLASTIC_MITOCHONDRIAL"/>
    <property type="match status" value="1"/>
</dbReference>
<dbReference type="GO" id="GO:0006265">
    <property type="term" value="P:DNA topological change"/>
    <property type="evidence" value="ECO:0007669"/>
    <property type="project" value="UniProtKB-UniRule"/>
</dbReference>
<dbReference type="Pfam" id="PF03989">
    <property type="entry name" value="DNA_gyraseA_C"/>
    <property type="match status" value="6"/>
</dbReference>
<keyword evidence="6 9" id="KW-0238">DNA-binding</keyword>
<dbReference type="InterPro" id="IPR005743">
    <property type="entry name" value="GyrA"/>
</dbReference>
<dbReference type="InterPro" id="IPR035516">
    <property type="entry name" value="Gyrase/topoIV_suA_C"/>
</dbReference>
<keyword evidence="5 9" id="KW-0799">Topoisomerase</keyword>
<name>A0A1Y6K891_9CHLR</name>
<dbReference type="FunFam" id="2.120.10.90:FF:000005">
    <property type="entry name" value="DNA topoisomerase 4 subunit A"/>
    <property type="match status" value="1"/>
</dbReference>
<comment type="catalytic activity">
    <reaction evidence="1 9 10">
        <text>ATP-dependent breakage, passage and rejoining of double-stranded DNA.</text>
        <dbReference type="EC" id="5.6.2.2"/>
    </reaction>
</comment>